<reference evidence="1 2" key="1">
    <citation type="submission" date="2011-11" db="EMBL/GenBank/DDBJ databases">
        <authorList>
            <person name="Weinstock G."/>
            <person name="Sodergren E."/>
            <person name="Clifton S."/>
            <person name="Fulton L."/>
            <person name="Fulton B."/>
            <person name="Courtney L."/>
            <person name="Fronick C."/>
            <person name="Harrison M."/>
            <person name="Strong C."/>
            <person name="Farmer C."/>
            <person name="Delahaunty K."/>
            <person name="Markovic C."/>
            <person name="Hall O."/>
            <person name="Minx P."/>
            <person name="Tomlinson C."/>
            <person name="Mitreva M."/>
            <person name="Hou S."/>
            <person name="Chen J."/>
            <person name="Wollam A."/>
            <person name="Pepin K.H."/>
            <person name="Johnson M."/>
            <person name="Bhonagiri V."/>
            <person name="Zhang X."/>
            <person name="Suruliraj S."/>
            <person name="Warren W."/>
            <person name="Chinwalla A."/>
            <person name="Mardis E.R."/>
            <person name="Wilson R.K."/>
        </authorList>
    </citation>
    <scope>NUCLEOTIDE SEQUENCE [LARGE SCALE GENOMIC DNA]</scope>
    <source>
        <strain evidence="1 2">YIT 11816</strain>
    </source>
</reference>
<proteinExistence type="predicted"/>
<evidence type="ECO:0000313" key="1">
    <source>
        <dbReference type="EMBL" id="EHY31969.1"/>
    </source>
</evidence>
<gene>
    <name evidence="1" type="ORF">HMPREF9440_00637</name>
</gene>
<dbReference type="PATRIC" id="fig|762967.3.peg.519"/>
<accession>H3KD31</accession>
<organism evidence="1 2">
    <name type="scientific">Sutterella parvirubra YIT 11816</name>
    <dbReference type="NCBI Taxonomy" id="762967"/>
    <lineage>
        <taxon>Bacteria</taxon>
        <taxon>Pseudomonadati</taxon>
        <taxon>Pseudomonadota</taxon>
        <taxon>Betaproteobacteria</taxon>
        <taxon>Burkholderiales</taxon>
        <taxon>Sutterellaceae</taxon>
        <taxon>Sutterella</taxon>
    </lineage>
</organism>
<evidence type="ECO:0000313" key="2">
    <source>
        <dbReference type="Proteomes" id="UP000004956"/>
    </source>
</evidence>
<dbReference type="RefSeq" id="WP_008541236.1">
    <property type="nucleotide sequence ID" value="NZ_JH604902.1"/>
</dbReference>
<dbReference type="EMBL" id="AFBQ01000080">
    <property type="protein sequence ID" value="EHY31969.1"/>
    <property type="molecule type" value="Genomic_DNA"/>
</dbReference>
<comment type="caution">
    <text evidence="1">The sequence shown here is derived from an EMBL/GenBank/DDBJ whole genome shotgun (WGS) entry which is preliminary data.</text>
</comment>
<dbReference type="AlphaFoldDB" id="H3KD31"/>
<dbReference type="Proteomes" id="UP000004956">
    <property type="component" value="Unassembled WGS sequence"/>
</dbReference>
<name>H3KD31_9BURK</name>
<keyword evidence="2" id="KW-1185">Reference proteome</keyword>
<sequence>MDHDYHASRAEALADILRGFSVWLNATDRRIQCDRLRAFCMSDPEGYREQLNAACDMLEDELSFDHLDAIKLALTGGASQYDFSPSVFVGDECEYEFQLYGIGLFATGLRNEPFRSDLLSEAQAAEIRRILYEQWFDPEVAEVFIFEGLPQLNAHICTDTVIAWEFTRDFSERAAPLTPIIDKPQYPDYSPDQSLSENIARWNAEGRMLIFGVKFPRHSLDRPVLRRPYLHGGRYPFHLKPDSKFFPDLIAASPYGRQLTKVLSEFGSFRWHFTDPMPFFDALSELDYSISPHVFLTCASRLLMDTGLSVNEIIASPASFVDHYAGYAEMRVAFAAKDRPDAILSAATATIRYDGPNGDTEWFSSYAKDIHHLLTSNGIPTIPVEKFGYQYEAEPESVDRLFMTSTGRVVSFRQVEVNTFGHDGDLPPMPPTHFN</sequence>
<dbReference type="HOGENOM" id="CLU_629919_0_0_4"/>
<protein>
    <submittedName>
        <fullName evidence="1">Uncharacterized protein</fullName>
    </submittedName>
</protein>